<feature type="chain" id="PRO_5043010962" description="Protein BatD" evidence="1">
    <location>
        <begin position="21"/>
        <end position="439"/>
    </location>
</feature>
<dbReference type="PANTHER" id="PTHR40940">
    <property type="entry name" value="PROTEIN BATD-RELATED"/>
    <property type="match status" value="1"/>
</dbReference>
<proteinExistence type="predicted"/>
<keyword evidence="3" id="KW-1185">Reference proteome</keyword>
<dbReference type="InterPro" id="IPR025738">
    <property type="entry name" value="BatD"/>
</dbReference>
<dbReference type="EMBL" id="BQKE01000001">
    <property type="protein sequence ID" value="GJM60455.1"/>
    <property type="molecule type" value="Genomic_DNA"/>
</dbReference>
<gene>
    <name evidence="2" type="ORF">PEDI_10070</name>
</gene>
<keyword evidence="1" id="KW-0732">Signal</keyword>
<feature type="signal peptide" evidence="1">
    <location>
        <begin position="1"/>
        <end position="20"/>
    </location>
</feature>
<name>A0AAN4VY23_9BACT</name>
<evidence type="ECO:0008006" key="4">
    <source>
        <dbReference type="Google" id="ProtNLM"/>
    </source>
</evidence>
<reference evidence="2 3" key="1">
    <citation type="submission" date="2021-12" db="EMBL/GenBank/DDBJ databases">
        <title>Genome sequencing of bacteria with rrn-lacking chromosome and rrn-plasmid.</title>
        <authorList>
            <person name="Anda M."/>
            <person name="Iwasaki W."/>
        </authorList>
    </citation>
    <scope>NUCLEOTIDE SEQUENCE [LARGE SCALE GENOMIC DNA]</scope>
    <source>
        <strain evidence="2 3">NBRC 15940</strain>
    </source>
</reference>
<evidence type="ECO:0000256" key="1">
    <source>
        <dbReference type="SAM" id="SignalP"/>
    </source>
</evidence>
<protein>
    <recommendedName>
        <fullName evidence="4">Protein BatD</fullName>
    </recommendedName>
</protein>
<accession>A0AAN4VY23</accession>
<dbReference type="PANTHER" id="PTHR40940:SF1">
    <property type="entry name" value="PROTEIN BATD"/>
    <property type="match status" value="1"/>
</dbReference>
<comment type="caution">
    <text evidence="2">The sequence shown here is derived from an EMBL/GenBank/DDBJ whole genome shotgun (WGS) entry which is preliminary data.</text>
</comment>
<dbReference type="RefSeq" id="WP_338236203.1">
    <property type="nucleotide sequence ID" value="NZ_BQKE01000001.1"/>
</dbReference>
<evidence type="ECO:0000313" key="2">
    <source>
        <dbReference type="EMBL" id="GJM60455.1"/>
    </source>
</evidence>
<organism evidence="2 3">
    <name type="scientific">Persicobacter diffluens</name>
    <dbReference type="NCBI Taxonomy" id="981"/>
    <lineage>
        <taxon>Bacteria</taxon>
        <taxon>Pseudomonadati</taxon>
        <taxon>Bacteroidota</taxon>
        <taxon>Cytophagia</taxon>
        <taxon>Cytophagales</taxon>
        <taxon>Persicobacteraceae</taxon>
        <taxon>Persicobacter</taxon>
    </lineage>
</organism>
<dbReference type="Proteomes" id="UP001310022">
    <property type="component" value="Unassembled WGS sequence"/>
</dbReference>
<evidence type="ECO:0000313" key="3">
    <source>
        <dbReference type="Proteomes" id="UP001310022"/>
    </source>
</evidence>
<sequence>MKKFSVFVLLFLWTLVPSYAQQIDAFATLTLSRKTTYAQQPVRAKVTVYTATWFTDPLDIQPIQIENGFAVPFFRAVPGIFHINGKQYSGLEFYYQIFPLAEGALQIPDIQIKTASPPVGDYKGKPITITAKGKAIKIKETPAGLGENWFVANRVQLSEQYDQPLLKLKQGDVVERKVKVYAQGTLPIFIPETKFPKEDFATVYPKSGTTKDERDDESVNGSRTDRALYLFDRQGEFLIHGIEISYWNPLLQRVQHYKTKDQKVVVAANPDLGMVASIKDSLQAANATFVDAAPKEHLWFGYQPWKVLVAGLLLVVLLSKAIKILRKWRKKIRAHWLQYKRSEPYLLRQIKAGHSVKAFQSEVYEWLNVFGQGAYYGLRDFFGQTDADQKILRAFEKNKASKSQRKRLLQAIKRRRKALLVYQKQRGGLGVLKSLNPGS</sequence>
<dbReference type="AlphaFoldDB" id="A0AAN4VY23"/>